<gene>
    <name evidence="3" type="primary">SPATA32</name>
</gene>
<protein>
    <submittedName>
        <fullName evidence="3">Spermatogenesis-associated protein 32</fullName>
    </submittedName>
</protein>
<name>A0ABM3YE09_ERIEU</name>
<accession>A0ABM3YE09</accession>
<evidence type="ECO:0000313" key="2">
    <source>
        <dbReference type="Proteomes" id="UP001652624"/>
    </source>
</evidence>
<dbReference type="Proteomes" id="UP001652624">
    <property type="component" value="Chromosome 12"/>
</dbReference>
<dbReference type="PANTHER" id="PTHR37338">
    <property type="entry name" value="SPERMATOGENESIS-ASSOCIATED PROTEIN 32"/>
    <property type="match status" value="1"/>
</dbReference>
<sequence>MGVTGGGFPCCSKNSVDIKETQVTDNQHQFQQTDEDFDAEKEWLALEPMSYNEMDLELEVESQSADTVLEEVEEPAPPAQEESQKQEPEKWELKAEFLQPFTEELAQDASCWSTRSNCSFLSTGEEEPMSANHRSISIQTSRHLFWADKLLQASEHSLDRVLLQFNNKSKDKTLVPKNNLCLISPTTQSAHTDTQSQKSPPYCLPPSQPSTISLAELINFASSLAMASSNNMDLPSLENMFKMSIQKVIKPSAGPTVNHVPQPSVDQPKQEKPSREAPKEPPKKSPEELTEKPLNKTLESGEFQKTWQEGNKNFLYPYLDFSKPGMKATIKGEMKLLQPLDLSPPPQEVKDKQRREEDRGTPVGTESIQVTGWGRVHHYF</sequence>
<dbReference type="PANTHER" id="PTHR37338:SF1">
    <property type="entry name" value="SPERMATOGENESIS-ASSOCIATED PROTEIN 32"/>
    <property type="match status" value="1"/>
</dbReference>
<dbReference type="InterPro" id="IPR029297">
    <property type="entry name" value="SPATA32"/>
</dbReference>
<feature type="region of interest" description="Disordered" evidence="1">
    <location>
        <begin position="252"/>
        <end position="303"/>
    </location>
</feature>
<feature type="compositionally biased region" description="Basic and acidic residues" evidence="1">
    <location>
        <begin position="268"/>
        <end position="294"/>
    </location>
</feature>
<reference evidence="3" key="1">
    <citation type="submission" date="2025-08" db="UniProtKB">
        <authorList>
            <consortium name="RefSeq"/>
        </authorList>
    </citation>
    <scope>IDENTIFICATION</scope>
</reference>
<organism evidence="2 3">
    <name type="scientific">Erinaceus europaeus</name>
    <name type="common">Western European hedgehog</name>
    <dbReference type="NCBI Taxonomy" id="9365"/>
    <lineage>
        <taxon>Eukaryota</taxon>
        <taxon>Metazoa</taxon>
        <taxon>Chordata</taxon>
        <taxon>Craniata</taxon>
        <taxon>Vertebrata</taxon>
        <taxon>Euteleostomi</taxon>
        <taxon>Mammalia</taxon>
        <taxon>Eutheria</taxon>
        <taxon>Laurasiatheria</taxon>
        <taxon>Eulipotyphla</taxon>
        <taxon>Erinaceidae</taxon>
        <taxon>Erinaceinae</taxon>
        <taxon>Erinaceus</taxon>
    </lineage>
</organism>
<feature type="compositionally biased region" description="Basic and acidic residues" evidence="1">
    <location>
        <begin position="348"/>
        <end position="360"/>
    </location>
</feature>
<dbReference type="Pfam" id="PF15310">
    <property type="entry name" value="VAD1-2"/>
    <property type="match status" value="1"/>
</dbReference>
<evidence type="ECO:0000313" key="3">
    <source>
        <dbReference type="RefSeq" id="XP_060059308.1"/>
    </source>
</evidence>
<feature type="region of interest" description="Disordered" evidence="1">
    <location>
        <begin position="62"/>
        <end position="89"/>
    </location>
</feature>
<dbReference type="RefSeq" id="XP_060059308.1">
    <property type="nucleotide sequence ID" value="XM_060203325.1"/>
</dbReference>
<feature type="region of interest" description="Disordered" evidence="1">
    <location>
        <begin position="337"/>
        <end position="368"/>
    </location>
</feature>
<proteinExistence type="predicted"/>
<evidence type="ECO:0000256" key="1">
    <source>
        <dbReference type="SAM" id="MobiDB-lite"/>
    </source>
</evidence>
<dbReference type="GeneID" id="103124981"/>
<keyword evidence="2" id="KW-1185">Reference proteome</keyword>